<reference evidence="11 12" key="1">
    <citation type="journal article" date="2018" name="Sci. Rep.">
        <title>Genomic signatures of local adaptation to the degree of environmental predictability in rotifers.</title>
        <authorList>
            <person name="Franch-Gras L."/>
            <person name="Hahn C."/>
            <person name="Garcia-Roger E.M."/>
            <person name="Carmona M.J."/>
            <person name="Serra M."/>
            <person name="Gomez A."/>
        </authorList>
    </citation>
    <scope>NUCLEOTIDE SEQUENCE [LARGE SCALE GENOMIC DNA]</scope>
    <source>
        <strain evidence="11">HYR1</strain>
    </source>
</reference>
<feature type="transmembrane region" description="Helical" evidence="9">
    <location>
        <begin position="256"/>
        <end position="277"/>
    </location>
</feature>
<dbReference type="Pfam" id="PF00001">
    <property type="entry name" value="7tm_1"/>
    <property type="match status" value="1"/>
</dbReference>
<dbReference type="SUPFAM" id="SSF81321">
    <property type="entry name" value="Family A G protein-coupled receptor-like"/>
    <property type="match status" value="1"/>
</dbReference>
<evidence type="ECO:0000256" key="3">
    <source>
        <dbReference type="ARBA" id="ARBA00022692"/>
    </source>
</evidence>
<feature type="transmembrane region" description="Helical" evidence="9">
    <location>
        <begin position="216"/>
        <end position="235"/>
    </location>
</feature>
<keyword evidence="5" id="KW-0297">G-protein coupled receptor</keyword>
<evidence type="ECO:0000259" key="10">
    <source>
        <dbReference type="PROSITE" id="PS50262"/>
    </source>
</evidence>
<proteinExistence type="predicted"/>
<feature type="transmembrane region" description="Helical" evidence="9">
    <location>
        <begin position="416"/>
        <end position="436"/>
    </location>
</feature>
<dbReference type="PANTHER" id="PTHR24230:SF75">
    <property type="entry name" value="RELAXIN FAMILY PEPTIDE RECEPTOR 3"/>
    <property type="match status" value="1"/>
</dbReference>
<dbReference type="PROSITE" id="PS50262">
    <property type="entry name" value="G_PROTEIN_RECEP_F1_2"/>
    <property type="match status" value="1"/>
</dbReference>
<dbReference type="GO" id="GO:0007218">
    <property type="term" value="P:neuropeptide signaling pathway"/>
    <property type="evidence" value="ECO:0007669"/>
    <property type="project" value="TreeGrafter"/>
</dbReference>
<dbReference type="OrthoDB" id="10017336at2759"/>
<comment type="caution">
    <text evidence="11">The sequence shown here is derived from an EMBL/GenBank/DDBJ whole genome shotgun (WGS) entry which is preliminary data.</text>
</comment>
<keyword evidence="8" id="KW-0807">Transducer</keyword>
<dbReference type="PANTHER" id="PTHR24230">
    <property type="entry name" value="G-PROTEIN COUPLED RECEPTOR"/>
    <property type="match status" value="1"/>
</dbReference>
<evidence type="ECO:0000256" key="4">
    <source>
        <dbReference type="ARBA" id="ARBA00022989"/>
    </source>
</evidence>
<dbReference type="EMBL" id="REGN01000494">
    <property type="protein sequence ID" value="RNA41503.1"/>
    <property type="molecule type" value="Genomic_DNA"/>
</dbReference>
<dbReference type="InterPro" id="IPR017452">
    <property type="entry name" value="GPCR_Rhodpsn_7TM"/>
</dbReference>
<feature type="transmembrane region" description="Helical" evidence="9">
    <location>
        <begin position="159"/>
        <end position="177"/>
    </location>
</feature>
<organism evidence="11 12">
    <name type="scientific">Brachionus plicatilis</name>
    <name type="common">Marine rotifer</name>
    <name type="synonym">Brachionus muelleri</name>
    <dbReference type="NCBI Taxonomy" id="10195"/>
    <lineage>
        <taxon>Eukaryota</taxon>
        <taxon>Metazoa</taxon>
        <taxon>Spiralia</taxon>
        <taxon>Gnathifera</taxon>
        <taxon>Rotifera</taxon>
        <taxon>Eurotatoria</taxon>
        <taxon>Monogononta</taxon>
        <taxon>Pseudotrocha</taxon>
        <taxon>Ploima</taxon>
        <taxon>Brachionidae</taxon>
        <taxon>Brachionus</taxon>
    </lineage>
</organism>
<keyword evidence="4 9" id="KW-1133">Transmembrane helix</keyword>
<dbReference type="GO" id="GO:0008528">
    <property type="term" value="F:G protein-coupled peptide receptor activity"/>
    <property type="evidence" value="ECO:0007669"/>
    <property type="project" value="TreeGrafter"/>
</dbReference>
<evidence type="ECO:0000256" key="1">
    <source>
        <dbReference type="ARBA" id="ARBA00004651"/>
    </source>
</evidence>
<keyword evidence="6 9" id="KW-0472">Membrane</keyword>
<dbReference type="Gene3D" id="1.20.1070.10">
    <property type="entry name" value="Rhodopsin 7-helix transmembrane proteins"/>
    <property type="match status" value="1"/>
</dbReference>
<evidence type="ECO:0000256" key="7">
    <source>
        <dbReference type="ARBA" id="ARBA00023170"/>
    </source>
</evidence>
<keyword evidence="2" id="KW-1003">Cell membrane</keyword>
<dbReference type="AlphaFoldDB" id="A0A3M7T098"/>
<accession>A0A3M7T098</accession>
<evidence type="ECO:0000256" key="8">
    <source>
        <dbReference type="ARBA" id="ARBA00023224"/>
    </source>
</evidence>
<feature type="transmembrane region" description="Helical" evidence="9">
    <location>
        <begin position="16"/>
        <end position="41"/>
    </location>
</feature>
<sequence>MNFTTIEQNLFNYHEIWGMTIASIYFVIGFPSNLLSIVVCYKSIFHEKFAKMAQNNKFKLMNKEFKTPLIITRPISVHNLTREKNVYEAKYGLNQNSAFSDSYTKLSLKKNCNYLRPVKSSECLTRNPSVITLTERQNYHIMPTIRSSAKNPHCKNFELFLIEISLCDVIIITYNFIEWTLLILSRLKIIDSIYAEPILISKFMCHFIIALNRTVILVHNWLVAFMAITRCYAIYKPLNSTTNFSSKFYFKLNLGVLISLIFIFTTFNIYGVSFLTFTKIPLGNTTMSNSMQKHQSECKISEEVYVKYKYFDAYLNLTLGIIGYSLPCIITLLINLVLIYNIRNLNSCHKGTNIVRRSSDKIGTNSYLVTGKSKIQFFKATSSLLTLSFSYLICNIPYSVLYLLMSLNLVRMNGDVIFAIMCLRYLNHILNFYIYFATGKRFRDDVVKLLKLKK</sequence>
<evidence type="ECO:0000256" key="5">
    <source>
        <dbReference type="ARBA" id="ARBA00023040"/>
    </source>
</evidence>
<dbReference type="Proteomes" id="UP000276133">
    <property type="component" value="Unassembled WGS sequence"/>
</dbReference>
<protein>
    <submittedName>
        <fullName evidence="11">G-coupled receptor-like protein</fullName>
    </submittedName>
</protein>
<evidence type="ECO:0000313" key="11">
    <source>
        <dbReference type="EMBL" id="RNA41503.1"/>
    </source>
</evidence>
<feature type="transmembrane region" description="Helical" evidence="9">
    <location>
        <begin position="313"/>
        <end position="340"/>
    </location>
</feature>
<feature type="domain" description="G-protein coupled receptors family 1 profile" evidence="10">
    <location>
        <begin position="137"/>
        <end position="435"/>
    </location>
</feature>
<evidence type="ECO:0000256" key="9">
    <source>
        <dbReference type="SAM" id="Phobius"/>
    </source>
</evidence>
<gene>
    <name evidence="11" type="ORF">BpHYR1_015484</name>
</gene>
<evidence type="ECO:0000256" key="2">
    <source>
        <dbReference type="ARBA" id="ARBA00022475"/>
    </source>
</evidence>
<dbReference type="CDD" id="cd00637">
    <property type="entry name" value="7tm_classA_rhodopsin-like"/>
    <property type="match status" value="1"/>
</dbReference>
<feature type="transmembrane region" description="Helical" evidence="9">
    <location>
        <begin position="384"/>
        <end position="404"/>
    </location>
</feature>
<keyword evidence="3 9" id="KW-0812">Transmembrane</keyword>
<evidence type="ECO:0000256" key="6">
    <source>
        <dbReference type="ARBA" id="ARBA00023136"/>
    </source>
</evidence>
<keyword evidence="7 11" id="KW-0675">Receptor</keyword>
<dbReference type="GO" id="GO:0005886">
    <property type="term" value="C:plasma membrane"/>
    <property type="evidence" value="ECO:0007669"/>
    <property type="project" value="UniProtKB-SubCell"/>
</dbReference>
<keyword evidence="12" id="KW-1185">Reference proteome</keyword>
<evidence type="ECO:0000313" key="12">
    <source>
        <dbReference type="Proteomes" id="UP000276133"/>
    </source>
</evidence>
<name>A0A3M7T098_BRAPC</name>
<dbReference type="PRINTS" id="PR00237">
    <property type="entry name" value="GPCRRHODOPSN"/>
</dbReference>
<comment type="subcellular location">
    <subcellularLocation>
        <location evidence="1">Cell membrane</location>
        <topology evidence="1">Multi-pass membrane protein</topology>
    </subcellularLocation>
</comment>
<dbReference type="InterPro" id="IPR000276">
    <property type="entry name" value="GPCR_Rhodpsn"/>
</dbReference>